<name>A0ABS0KRK3_PSENT</name>
<feature type="signal peptide" evidence="1">
    <location>
        <begin position="1"/>
        <end position="19"/>
    </location>
</feature>
<feature type="chain" id="PRO_5046935435" evidence="1">
    <location>
        <begin position="20"/>
        <end position="145"/>
    </location>
</feature>
<proteinExistence type="predicted"/>
<accession>A0ABS0KRK3</accession>
<evidence type="ECO:0000313" key="3">
    <source>
        <dbReference type="Proteomes" id="UP000608450"/>
    </source>
</evidence>
<dbReference type="Proteomes" id="UP000608450">
    <property type="component" value="Unassembled WGS sequence"/>
</dbReference>
<protein>
    <submittedName>
        <fullName evidence="2">Uncharacterized protein</fullName>
    </submittedName>
</protein>
<evidence type="ECO:0000256" key="1">
    <source>
        <dbReference type="SAM" id="SignalP"/>
    </source>
</evidence>
<sequence>MRFINCFLTQLTGPLLAGAAGLPIPSAALSRLDPSQGGEYLLTITGSLDPLEQQAFEVVRVTFAAGAAVLQRGQQGTADQSWPMDSFVYASVTAGHLEALLASVADLASRVAVLEQGGEAMPDNALVVDGQLLVDDLGNALIAQA</sequence>
<reference evidence="2 3" key="1">
    <citation type="submission" date="2020-11" db="EMBL/GenBank/DDBJ databases">
        <title>Enhanced detection system for hospital associated transmission using whole genome sequencing surveillance.</title>
        <authorList>
            <person name="Harrison L.H."/>
            <person name="Van Tyne D."/>
            <person name="Marsh J.W."/>
            <person name="Griffith M.P."/>
            <person name="Snyder D.J."/>
            <person name="Cooper V.S."/>
            <person name="Mustapha M."/>
        </authorList>
    </citation>
    <scope>NUCLEOTIDE SEQUENCE [LARGE SCALE GENOMIC DNA]</scope>
    <source>
        <strain evidence="2 3">PSA00705</strain>
    </source>
</reference>
<dbReference type="RefSeq" id="WP_196913252.1">
    <property type="nucleotide sequence ID" value="NZ_JADTFC010000061.1"/>
</dbReference>
<comment type="caution">
    <text evidence="2">The sequence shown here is derived from an EMBL/GenBank/DDBJ whole genome shotgun (WGS) entry which is preliminary data.</text>
</comment>
<keyword evidence="3" id="KW-1185">Reference proteome</keyword>
<evidence type="ECO:0000313" key="2">
    <source>
        <dbReference type="EMBL" id="MBG6289985.1"/>
    </source>
</evidence>
<gene>
    <name evidence="2" type="ORF">I5I61_21230</name>
</gene>
<dbReference type="EMBL" id="JADTFC010000061">
    <property type="protein sequence ID" value="MBG6289985.1"/>
    <property type="molecule type" value="Genomic_DNA"/>
</dbReference>
<keyword evidence="1" id="KW-0732">Signal</keyword>
<organism evidence="2 3">
    <name type="scientific">Pseudomonas nitroreducens</name>
    <dbReference type="NCBI Taxonomy" id="46680"/>
    <lineage>
        <taxon>Bacteria</taxon>
        <taxon>Pseudomonadati</taxon>
        <taxon>Pseudomonadota</taxon>
        <taxon>Gammaproteobacteria</taxon>
        <taxon>Pseudomonadales</taxon>
        <taxon>Pseudomonadaceae</taxon>
        <taxon>Pseudomonas</taxon>
    </lineage>
</organism>